<dbReference type="SMART" id="SM00421">
    <property type="entry name" value="HTH_LUXR"/>
    <property type="match status" value="1"/>
</dbReference>
<dbReference type="InterPro" id="IPR036388">
    <property type="entry name" value="WH-like_DNA-bd_sf"/>
</dbReference>
<organism evidence="2 3">
    <name type="scientific">Legionella steelei</name>
    <dbReference type="NCBI Taxonomy" id="947033"/>
    <lineage>
        <taxon>Bacteria</taxon>
        <taxon>Pseudomonadati</taxon>
        <taxon>Pseudomonadota</taxon>
        <taxon>Gammaproteobacteria</taxon>
        <taxon>Legionellales</taxon>
        <taxon>Legionellaceae</taxon>
        <taxon>Legionella</taxon>
    </lineage>
</organism>
<dbReference type="RefSeq" id="WP_058510490.1">
    <property type="nucleotide sequence ID" value="NZ_DAIOMV010000001.1"/>
</dbReference>
<gene>
    <name evidence="2" type="ORF">Lste_1550</name>
</gene>
<reference evidence="2 3" key="1">
    <citation type="submission" date="2015-11" db="EMBL/GenBank/DDBJ databases">
        <title>Genomic analysis of 38 Legionella species identifies large and diverse effector repertoires.</title>
        <authorList>
            <person name="Burstein D."/>
            <person name="Amaro F."/>
            <person name="Zusman T."/>
            <person name="Lifshitz Z."/>
            <person name="Cohen O."/>
            <person name="Gilbert J.A."/>
            <person name="Pupko T."/>
            <person name="Shuman H.A."/>
            <person name="Segal G."/>
        </authorList>
    </citation>
    <scope>NUCLEOTIDE SEQUENCE [LARGE SCALE GENOMIC DNA]</scope>
    <source>
        <strain evidence="2 3">IMVS3376</strain>
    </source>
</reference>
<dbReference type="InterPro" id="IPR016032">
    <property type="entry name" value="Sig_transdc_resp-reg_C-effctor"/>
</dbReference>
<accession>A0A0W0ZHB4</accession>
<comment type="caution">
    <text evidence="2">The sequence shown here is derived from an EMBL/GenBank/DDBJ whole genome shotgun (WGS) entry which is preliminary data.</text>
</comment>
<evidence type="ECO:0000313" key="3">
    <source>
        <dbReference type="Proteomes" id="UP000054926"/>
    </source>
</evidence>
<dbReference type="InterPro" id="IPR000792">
    <property type="entry name" value="Tscrpt_reg_LuxR_C"/>
</dbReference>
<dbReference type="STRING" id="947033.Lste_1550"/>
<dbReference type="AlphaFoldDB" id="A0A0W0ZHB4"/>
<feature type="domain" description="HTH luxR-type" evidence="1">
    <location>
        <begin position="183"/>
        <end position="248"/>
    </location>
</feature>
<dbReference type="EMBL" id="LNYY01000019">
    <property type="protein sequence ID" value="KTD68392.1"/>
    <property type="molecule type" value="Genomic_DNA"/>
</dbReference>
<proteinExistence type="predicted"/>
<protein>
    <submittedName>
        <fullName evidence="2">LuxR family transcriptional regulator</fullName>
    </submittedName>
</protein>
<evidence type="ECO:0000259" key="1">
    <source>
        <dbReference type="PROSITE" id="PS50043"/>
    </source>
</evidence>
<name>A0A0W0ZHB4_9GAMM</name>
<dbReference type="GO" id="GO:0006355">
    <property type="term" value="P:regulation of DNA-templated transcription"/>
    <property type="evidence" value="ECO:0007669"/>
    <property type="project" value="InterPro"/>
</dbReference>
<sequence>MKIDISSDLLIRKNLNGVQLIRPDMVSRNERERLYTVSHLLNMPFCVYFMDTQSILKNVNEYSASSCGFTSSHDAVGRSARDIATKESAEMIIKHDQIVLQQKKMIVQDEPFEQLEHHIKRPSVAFKFPLLNKENNIIGLFGCSIVLNDQQNSFANALSLFIQSGLLIHPDEITSAGQDNTNSARLKQQCTPKELEILTHIVSTKSAKEIGKALNMSYRTVEDYTEKLKLKMHAKNKIELIKIAREFLPRS</sequence>
<dbReference type="OrthoDB" id="5654355at2"/>
<dbReference type="SUPFAM" id="SSF46894">
    <property type="entry name" value="C-terminal effector domain of the bipartite response regulators"/>
    <property type="match status" value="1"/>
</dbReference>
<keyword evidence="3" id="KW-1185">Reference proteome</keyword>
<dbReference type="GO" id="GO:0003677">
    <property type="term" value="F:DNA binding"/>
    <property type="evidence" value="ECO:0007669"/>
    <property type="project" value="InterPro"/>
</dbReference>
<dbReference type="CDD" id="cd06170">
    <property type="entry name" value="LuxR_C_like"/>
    <property type="match status" value="1"/>
</dbReference>
<evidence type="ECO:0000313" key="2">
    <source>
        <dbReference type="EMBL" id="KTD68392.1"/>
    </source>
</evidence>
<dbReference type="PATRIC" id="fig|947033.5.peg.1647"/>
<dbReference type="Proteomes" id="UP000054926">
    <property type="component" value="Unassembled WGS sequence"/>
</dbReference>
<dbReference type="PROSITE" id="PS50043">
    <property type="entry name" value="HTH_LUXR_2"/>
    <property type="match status" value="1"/>
</dbReference>
<dbReference type="Pfam" id="PF00196">
    <property type="entry name" value="GerE"/>
    <property type="match status" value="1"/>
</dbReference>
<dbReference type="Gene3D" id="1.10.10.10">
    <property type="entry name" value="Winged helix-like DNA-binding domain superfamily/Winged helix DNA-binding domain"/>
    <property type="match status" value="1"/>
</dbReference>